<dbReference type="CDD" id="cd06261">
    <property type="entry name" value="TM_PBP2"/>
    <property type="match status" value="1"/>
</dbReference>
<dbReference type="PANTHER" id="PTHR43163">
    <property type="entry name" value="DIPEPTIDE TRANSPORT SYSTEM PERMEASE PROTEIN DPPB-RELATED"/>
    <property type="match status" value="1"/>
</dbReference>
<evidence type="ECO:0000256" key="4">
    <source>
        <dbReference type="ARBA" id="ARBA00022692"/>
    </source>
</evidence>
<keyword evidence="4 7" id="KW-0812">Transmembrane</keyword>
<feature type="transmembrane region" description="Helical" evidence="7">
    <location>
        <begin position="249"/>
        <end position="275"/>
    </location>
</feature>
<feature type="domain" description="ABC transmembrane type-1" evidence="8">
    <location>
        <begin position="117"/>
        <end position="318"/>
    </location>
</feature>
<dbReference type="Pfam" id="PF00528">
    <property type="entry name" value="BPD_transp_1"/>
    <property type="match status" value="1"/>
</dbReference>
<dbReference type="PROSITE" id="PS50928">
    <property type="entry name" value="ABC_TM1"/>
    <property type="match status" value="1"/>
</dbReference>
<dbReference type="InterPro" id="IPR035906">
    <property type="entry name" value="MetI-like_sf"/>
</dbReference>
<evidence type="ECO:0000256" key="7">
    <source>
        <dbReference type="RuleBase" id="RU363032"/>
    </source>
</evidence>
<dbReference type="GO" id="GO:0055085">
    <property type="term" value="P:transmembrane transport"/>
    <property type="evidence" value="ECO:0007669"/>
    <property type="project" value="InterPro"/>
</dbReference>
<dbReference type="AlphaFoldDB" id="A0A9D2PPC6"/>
<gene>
    <name evidence="9" type="ORF">H9753_09870</name>
</gene>
<dbReference type="InterPro" id="IPR045621">
    <property type="entry name" value="BPD_transp_1_N"/>
</dbReference>
<sequence length="331" mass="36440">MIAHKTRKSKGGQYALKKLIHSFTARKILELLLTLLIVTFLSFLLVKLSPVDAAEAYARRTFMLYTPEQLDELREEMGLNQPLLVQYGTWVGNALHLDFGTSLVNGRSVLGEVSRAMGVTLSIVLIAAVIEAVGILLVGSLCYWCRRKWAHLLLVFVCIVGVSIPPFFLASSFLDVFAVRFGWISVASSTGLMRYLPAAICLAVGGIALYSQLLSKNIEREMNEDYAVYARCRGLSDMRILWTHALPHALAGLAPSFLQMVGISLAGSAIVEKIFSLPGLGYSIVDSVLYRDTPMIHATILFLAFFLVICNAVSDILQRIFQRGHAEGAVQ</sequence>
<reference evidence="9" key="2">
    <citation type="submission" date="2021-04" db="EMBL/GenBank/DDBJ databases">
        <authorList>
            <person name="Gilroy R."/>
        </authorList>
    </citation>
    <scope>NUCLEOTIDE SEQUENCE</scope>
    <source>
        <strain evidence="9">ChiBcec2-3848</strain>
    </source>
</reference>
<evidence type="ECO:0000256" key="1">
    <source>
        <dbReference type="ARBA" id="ARBA00004651"/>
    </source>
</evidence>
<feature type="transmembrane region" description="Helical" evidence="7">
    <location>
        <begin position="194"/>
        <end position="213"/>
    </location>
</feature>
<protein>
    <submittedName>
        <fullName evidence="9">ABC transporter permease</fullName>
    </submittedName>
</protein>
<name>A0A9D2PPC6_9FIRM</name>
<evidence type="ECO:0000256" key="5">
    <source>
        <dbReference type="ARBA" id="ARBA00022989"/>
    </source>
</evidence>
<evidence type="ECO:0000313" key="9">
    <source>
        <dbReference type="EMBL" id="HJC63904.1"/>
    </source>
</evidence>
<dbReference type="InterPro" id="IPR000515">
    <property type="entry name" value="MetI-like"/>
</dbReference>
<evidence type="ECO:0000259" key="8">
    <source>
        <dbReference type="PROSITE" id="PS50928"/>
    </source>
</evidence>
<keyword evidence="2 7" id="KW-0813">Transport</keyword>
<feature type="transmembrane region" description="Helical" evidence="7">
    <location>
        <begin position="119"/>
        <end position="145"/>
    </location>
</feature>
<dbReference type="SUPFAM" id="SSF161098">
    <property type="entry name" value="MetI-like"/>
    <property type="match status" value="1"/>
</dbReference>
<evidence type="ECO:0000256" key="2">
    <source>
        <dbReference type="ARBA" id="ARBA00022448"/>
    </source>
</evidence>
<evidence type="ECO:0000313" key="10">
    <source>
        <dbReference type="Proteomes" id="UP000823886"/>
    </source>
</evidence>
<keyword evidence="5 7" id="KW-1133">Transmembrane helix</keyword>
<keyword evidence="6 7" id="KW-0472">Membrane</keyword>
<dbReference type="GO" id="GO:0005886">
    <property type="term" value="C:plasma membrane"/>
    <property type="evidence" value="ECO:0007669"/>
    <property type="project" value="UniProtKB-SubCell"/>
</dbReference>
<keyword evidence="3" id="KW-1003">Cell membrane</keyword>
<feature type="transmembrane region" description="Helical" evidence="7">
    <location>
        <begin position="152"/>
        <end position="174"/>
    </location>
</feature>
<comment type="caution">
    <text evidence="9">The sequence shown here is derived from an EMBL/GenBank/DDBJ whole genome shotgun (WGS) entry which is preliminary data.</text>
</comment>
<evidence type="ECO:0000256" key="6">
    <source>
        <dbReference type="ARBA" id="ARBA00023136"/>
    </source>
</evidence>
<dbReference type="Gene3D" id="1.10.3720.10">
    <property type="entry name" value="MetI-like"/>
    <property type="match status" value="1"/>
</dbReference>
<comment type="similarity">
    <text evidence="7">Belongs to the binding-protein-dependent transport system permease family.</text>
</comment>
<accession>A0A9D2PPC6</accession>
<feature type="transmembrane region" description="Helical" evidence="7">
    <location>
        <begin position="28"/>
        <end position="46"/>
    </location>
</feature>
<dbReference type="Proteomes" id="UP000823886">
    <property type="component" value="Unassembled WGS sequence"/>
</dbReference>
<reference evidence="9" key="1">
    <citation type="journal article" date="2021" name="PeerJ">
        <title>Extensive microbial diversity within the chicken gut microbiome revealed by metagenomics and culture.</title>
        <authorList>
            <person name="Gilroy R."/>
            <person name="Ravi A."/>
            <person name="Getino M."/>
            <person name="Pursley I."/>
            <person name="Horton D.L."/>
            <person name="Alikhan N.F."/>
            <person name="Baker D."/>
            <person name="Gharbi K."/>
            <person name="Hall N."/>
            <person name="Watson M."/>
            <person name="Adriaenssens E.M."/>
            <person name="Foster-Nyarko E."/>
            <person name="Jarju S."/>
            <person name="Secka A."/>
            <person name="Antonio M."/>
            <person name="Oren A."/>
            <person name="Chaudhuri R.R."/>
            <person name="La Ragione R."/>
            <person name="Hildebrand F."/>
            <person name="Pallen M.J."/>
        </authorList>
    </citation>
    <scope>NUCLEOTIDE SEQUENCE</scope>
    <source>
        <strain evidence="9">ChiBcec2-3848</strain>
    </source>
</reference>
<dbReference type="PANTHER" id="PTHR43163:SF6">
    <property type="entry name" value="DIPEPTIDE TRANSPORT SYSTEM PERMEASE PROTEIN DPPB-RELATED"/>
    <property type="match status" value="1"/>
</dbReference>
<dbReference type="Pfam" id="PF19300">
    <property type="entry name" value="BPD_transp_1_N"/>
    <property type="match status" value="1"/>
</dbReference>
<dbReference type="EMBL" id="DWVZ01000132">
    <property type="protein sequence ID" value="HJC63904.1"/>
    <property type="molecule type" value="Genomic_DNA"/>
</dbReference>
<evidence type="ECO:0000256" key="3">
    <source>
        <dbReference type="ARBA" id="ARBA00022475"/>
    </source>
</evidence>
<proteinExistence type="inferred from homology"/>
<feature type="transmembrane region" description="Helical" evidence="7">
    <location>
        <begin position="295"/>
        <end position="313"/>
    </location>
</feature>
<comment type="subcellular location">
    <subcellularLocation>
        <location evidence="1 7">Cell membrane</location>
        <topology evidence="1 7">Multi-pass membrane protein</topology>
    </subcellularLocation>
</comment>
<organism evidence="9 10">
    <name type="scientific">Candidatus Blautia merdavium</name>
    <dbReference type="NCBI Taxonomy" id="2838494"/>
    <lineage>
        <taxon>Bacteria</taxon>
        <taxon>Bacillati</taxon>
        <taxon>Bacillota</taxon>
        <taxon>Clostridia</taxon>
        <taxon>Lachnospirales</taxon>
        <taxon>Lachnospiraceae</taxon>
        <taxon>Blautia</taxon>
    </lineage>
</organism>